<reference evidence="2 3" key="1">
    <citation type="submission" date="2021-03" db="EMBL/GenBank/DDBJ databases">
        <title>Sequencing the genomes of 1000 actinobacteria strains.</title>
        <authorList>
            <person name="Klenk H.-P."/>
        </authorList>
    </citation>
    <scope>NUCLEOTIDE SEQUENCE [LARGE SCALE GENOMIC DNA]</scope>
    <source>
        <strain evidence="2 3">DSM 44580</strain>
    </source>
</reference>
<feature type="transmembrane region" description="Helical" evidence="1">
    <location>
        <begin position="15"/>
        <end position="38"/>
    </location>
</feature>
<keyword evidence="1" id="KW-0812">Transmembrane</keyword>
<protein>
    <submittedName>
        <fullName evidence="2">Uncharacterized protein</fullName>
    </submittedName>
</protein>
<organism evidence="2 3">
    <name type="scientific">Crossiella equi</name>
    <dbReference type="NCBI Taxonomy" id="130796"/>
    <lineage>
        <taxon>Bacteria</taxon>
        <taxon>Bacillati</taxon>
        <taxon>Actinomycetota</taxon>
        <taxon>Actinomycetes</taxon>
        <taxon>Pseudonocardiales</taxon>
        <taxon>Pseudonocardiaceae</taxon>
        <taxon>Crossiella</taxon>
    </lineage>
</organism>
<accession>A0ABS5A3L8</accession>
<proteinExistence type="predicted"/>
<dbReference type="RefSeq" id="WP_158103616.1">
    <property type="nucleotide sequence ID" value="NZ_JAGIOO010000001.1"/>
</dbReference>
<evidence type="ECO:0000313" key="3">
    <source>
        <dbReference type="Proteomes" id="UP001519363"/>
    </source>
</evidence>
<evidence type="ECO:0000256" key="1">
    <source>
        <dbReference type="SAM" id="Phobius"/>
    </source>
</evidence>
<keyword evidence="3" id="KW-1185">Reference proteome</keyword>
<keyword evidence="1" id="KW-1133">Transmembrane helix</keyword>
<dbReference type="Proteomes" id="UP001519363">
    <property type="component" value="Unassembled WGS sequence"/>
</dbReference>
<sequence length="58" mass="5895">MHVIANVGMLVTNGVLAAAMFITNYAGLLVLAASCAVLGQLDLLAARRAAAKVAAERV</sequence>
<name>A0ABS5A3L8_9PSEU</name>
<dbReference type="EMBL" id="JAGIOO010000001">
    <property type="protein sequence ID" value="MBP2471172.1"/>
    <property type="molecule type" value="Genomic_DNA"/>
</dbReference>
<keyword evidence="1" id="KW-0472">Membrane</keyword>
<gene>
    <name evidence="2" type="ORF">JOF53_000044</name>
</gene>
<comment type="caution">
    <text evidence="2">The sequence shown here is derived from an EMBL/GenBank/DDBJ whole genome shotgun (WGS) entry which is preliminary data.</text>
</comment>
<evidence type="ECO:0000313" key="2">
    <source>
        <dbReference type="EMBL" id="MBP2471172.1"/>
    </source>
</evidence>